<dbReference type="EMBL" id="JAQQXP010000004">
    <property type="protein sequence ID" value="MDC8832973.1"/>
    <property type="molecule type" value="Genomic_DNA"/>
</dbReference>
<evidence type="ECO:0000313" key="1">
    <source>
        <dbReference type="EMBL" id="MDC8832973.1"/>
    </source>
</evidence>
<reference evidence="1 2" key="1">
    <citation type="submission" date="2022-10" db="EMBL/GenBank/DDBJ databases">
        <title>Alteromonas sp. chi3 Genome sequencing.</title>
        <authorList>
            <person name="Park S."/>
        </authorList>
    </citation>
    <scope>NUCLEOTIDE SEQUENCE [LARGE SCALE GENOMIC DNA]</scope>
    <source>
        <strain evidence="2">chi3</strain>
    </source>
</reference>
<sequence length="280" mass="31304">MSTVSNTGATNMLNRNELIALYKDEEFKASFIANYVDKNVHLHVAQKEFITAFNLIANDNGSQERPAIKQASASSIKSTFLMISSYGLSFDPNEKEVYVYGEHRDPNKVGLGVTLGYRGMRRIAMNSGKVKVITSEIVYESDSFTWLGADKAPSFASTGRNQDDNISCGFVTIRLMDNSVVSFKMSAAELLQIENDNIQMETEFTGDPNNSLYRTAWRERCLRAALWRSAYREYQHLFMDTGKIVDDQGTLESETETADAFEAMMAEALAENDNPQAVNA</sequence>
<accession>A0ABT5LA25</accession>
<dbReference type="Pfam" id="PF03837">
    <property type="entry name" value="RecT"/>
    <property type="match status" value="1"/>
</dbReference>
<proteinExistence type="predicted"/>
<keyword evidence="2" id="KW-1185">Reference proteome</keyword>
<dbReference type="InterPro" id="IPR018330">
    <property type="entry name" value="RecT_fam"/>
</dbReference>
<protein>
    <submittedName>
        <fullName evidence="1">Recombinase RecT</fullName>
    </submittedName>
</protein>
<evidence type="ECO:0000313" key="2">
    <source>
        <dbReference type="Proteomes" id="UP001218788"/>
    </source>
</evidence>
<comment type="caution">
    <text evidence="1">The sequence shown here is derived from an EMBL/GenBank/DDBJ whole genome shotgun (WGS) entry which is preliminary data.</text>
</comment>
<gene>
    <name evidence="1" type="ORF">OIK42_19640</name>
</gene>
<dbReference type="Proteomes" id="UP001218788">
    <property type="component" value="Unassembled WGS sequence"/>
</dbReference>
<name>A0ABT5LA25_9ALTE</name>
<dbReference type="RefSeq" id="WP_273642879.1">
    <property type="nucleotide sequence ID" value="NZ_JAQQXP010000004.1"/>
</dbReference>
<organism evidence="1 2">
    <name type="scientific">Alteromonas gilva</name>
    <dbReference type="NCBI Taxonomy" id="2987522"/>
    <lineage>
        <taxon>Bacteria</taxon>
        <taxon>Pseudomonadati</taxon>
        <taxon>Pseudomonadota</taxon>
        <taxon>Gammaproteobacteria</taxon>
        <taxon>Alteromonadales</taxon>
        <taxon>Alteromonadaceae</taxon>
        <taxon>Alteromonas/Salinimonas group</taxon>
        <taxon>Alteromonas</taxon>
    </lineage>
</organism>